<sequence>MKSSAKNIQIASYDDLFKTDSERLADTQERIQKLPLDKLVPFPNHPFKVVDDEKMLETVDSIKEYGVLVPVLVRPKDDGNFEIVSGHRRHRASILAGKTEIPAIVREMDDDAAILVMVDSNLQRETILPSEKAFAYKLKLEALDRKAGRPTKNCDQIGHNFLGKKSVEVIAENAPDSRNQIQRYIRLTNLQPELLKMVDNKQMAFNSAVEVSYLTGNEQTQLKSVLDMNECSPSLSQAGRLKKYSQDGKLDANVMDAIMSEEKEIESKLVLKGDTIRKYFPKSYTPIEMQKTIIKLLEDWHRKQQRQQER</sequence>
<dbReference type="PANTHER" id="PTHR33375">
    <property type="entry name" value="CHROMOSOME-PARTITIONING PROTEIN PARB-RELATED"/>
    <property type="match status" value="1"/>
</dbReference>
<dbReference type="EMBL" id="VSSQ01001146">
    <property type="protein sequence ID" value="MPM05584.1"/>
    <property type="molecule type" value="Genomic_DNA"/>
</dbReference>
<dbReference type="GO" id="GO:0007059">
    <property type="term" value="P:chromosome segregation"/>
    <property type="evidence" value="ECO:0007669"/>
    <property type="project" value="TreeGrafter"/>
</dbReference>
<dbReference type="Pfam" id="PF02195">
    <property type="entry name" value="ParB_N"/>
    <property type="match status" value="1"/>
</dbReference>
<accession>A0A644WU34</accession>
<reference evidence="2" key="1">
    <citation type="submission" date="2019-08" db="EMBL/GenBank/DDBJ databases">
        <authorList>
            <person name="Kucharzyk K."/>
            <person name="Murdoch R.W."/>
            <person name="Higgins S."/>
            <person name="Loffler F."/>
        </authorList>
    </citation>
    <scope>NUCLEOTIDE SEQUENCE</scope>
</reference>
<dbReference type="SUPFAM" id="SSF110849">
    <property type="entry name" value="ParB/Sulfiredoxin"/>
    <property type="match status" value="1"/>
</dbReference>
<name>A0A644WU34_9ZZZZ</name>
<dbReference type="PANTHER" id="PTHR33375:SF1">
    <property type="entry name" value="CHROMOSOME-PARTITIONING PROTEIN PARB-RELATED"/>
    <property type="match status" value="1"/>
</dbReference>
<dbReference type="InterPro" id="IPR004437">
    <property type="entry name" value="ParB/RepB/Spo0J"/>
</dbReference>
<proteinExistence type="predicted"/>
<organism evidence="2">
    <name type="scientific">bioreactor metagenome</name>
    <dbReference type="NCBI Taxonomy" id="1076179"/>
    <lineage>
        <taxon>unclassified sequences</taxon>
        <taxon>metagenomes</taxon>
        <taxon>ecological metagenomes</taxon>
    </lineage>
</organism>
<dbReference type="Gene3D" id="1.10.10.2830">
    <property type="match status" value="1"/>
</dbReference>
<dbReference type="AlphaFoldDB" id="A0A644WU34"/>
<dbReference type="InterPro" id="IPR003115">
    <property type="entry name" value="ParB_N"/>
</dbReference>
<dbReference type="CDD" id="cd16407">
    <property type="entry name" value="ParB_N_like"/>
    <property type="match status" value="1"/>
</dbReference>
<dbReference type="GO" id="GO:0003677">
    <property type="term" value="F:DNA binding"/>
    <property type="evidence" value="ECO:0007669"/>
    <property type="project" value="InterPro"/>
</dbReference>
<dbReference type="SMART" id="SM00470">
    <property type="entry name" value="ParB"/>
    <property type="match status" value="1"/>
</dbReference>
<gene>
    <name evidence="2" type="primary">noc_14</name>
    <name evidence="2" type="ORF">SDC9_51874</name>
</gene>
<dbReference type="InterPro" id="IPR050336">
    <property type="entry name" value="Chromosome_partition/occlusion"/>
</dbReference>
<dbReference type="Gene3D" id="3.90.1530.30">
    <property type="match status" value="1"/>
</dbReference>
<dbReference type="SUPFAM" id="SSF109709">
    <property type="entry name" value="KorB DNA-binding domain-like"/>
    <property type="match status" value="1"/>
</dbReference>
<dbReference type="NCBIfam" id="TIGR00180">
    <property type="entry name" value="parB_part"/>
    <property type="match status" value="1"/>
</dbReference>
<evidence type="ECO:0000259" key="1">
    <source>
        <dbReference type="SMART" id="SM00470"/>
    </source>
</evidence>
<feature type="domain" description="ParB-like N-terminal" evidence="1">
    <location>
        <begin position="32"/>
        <end position="122"/>
    </location>
</feature>
<dbReference type="InterPro" id="IPR036086">
    <property type="entry name" value="ParB/Sulfiredoxin_sf"/>
</dbReference>
<dbReference type="GO" id="GO:0005694">
    <property type="term" value="C:chromosome"/>
    <property type="evidence" value="ECO:0007669"/>
    <property type="project" value="TreeGrafter"/>
</dbReference>
<protein>
    <submittedName>
        <fullName evidence="2">Nucleoid occlusion protein</fullName>
    </submittedName>
</protein>
<evidence type="ECO:0000313" key="2">
    <source>
        <dbReference type="EMBL" id="MPM05584.1"/>
    </source>
</evidence>
<comment type="caution">
    <text evidence="2">The sequence shown here is derived from an EMBL/GenBank/DDBJ whole genome shotgun (WGS) entry which is preliminary data.</text>
</comment>